<evidence type="ECO:0000256" key="1">
    <source>
        <dbReference type="SAM" id="MobiDB-lite"/>
    </source>
</evidence>
<comment type="caution">
    <text evidence="3">The sequence shown here is derived from an EMBL/GenBank/DDBJ whole genome shotgun (WGS) entry which is preliminary data.</text>
</comment>
<gene>
    <name evidence="3" type="ORF">MGL_4269</name>
</gene>
<feature type="compositionally biased region" description="Basic and acidic residues" evidence="1">
    <location>
        <begin position="238"/>
        <end position="247"/>
    </location>
</feature>
<evidence type="ECO:0000313" key="3">
    <source>
        <dbReference type="EMBL" id="EDP41376.1"/>
    </source>
</evidence>
<feature type="signal peptide" evidence="2">
    <location>
        <begin position="1"/>
        <end position="19"/>
    </location>
</feature>
<dbReference type="VEuPathDB" id="FungiDB:MGL_4269"/>
<dbReference type="RefSeq" id="XP_001728590.1">
    <property type="nucleotide sequence ID" value="XM_001728538.1"/>
</dbReference>
<feature type="compositionally biased region" description="Basic and acidic residues" evidence="1">
    <location>
        <begin position="218"/>
        <end position="227"/>
    </location>
</feature>
<dbReference type="KEGG" id="mgl:MGL_4269"/>
<dbReference type="GeneID" id="5852898"/>
<evidence type="ECO:0000256" key="2">
    <source>
        <dbReference type="SAM" id="SignalP"/>
    </source>
</evidence>
<proteinExistence type="predicted"/>
<keyword evidence="4" id="KW-1185">Reference proteome</keyword>
<feature type="region of interest" description="Disordered" evidence="1">
    <location>
        <begin position="215"/>
        <end position="247"/>
    </location>
</feature>
<keyword evidence="2" id="KW-0732">Signal</keyword>
<protein>
    <recommendedName>
        <fullName evidence="5">Ig-like domain-containing protein</fullName>
    </recommendedName>
</protein>
<feature type="chain" id="PRO_5002728179" description="Ig-like domain-containing protein" evidence="2">
    <location>
        <begin position="20"/>
        <end position="247"/>
    </location>
</feature>
<evidence type="ECO:0008006" key="5">
    <source>
        <dbReference type="Google" id="ProtNLM"/>
    </source>
</evidence>
<sequence>MKFDTTALIATWLLGVAQAAPAHEKGELDCHPVGEAGIIASQDHWTNHYYGHLHYDFKESRLEPTEERKGKPKKKLQFYECKPPTSKLNGTTAQHWFGQLRVADEPSKCVTTTTWWVKTKDTGPYGGPGYTSRPEGKKTETTLKECSTSEETLRLQWFGMTRPSKKNVNAALVHKGYAEDEEAFAICGNEENTDEGKGSYFCRASDMRSNGFAMSMLETKEEKRGESGEDPPAPEWYLGKEDMKKEK</sequence>
<dbReference type="AlphaFoldDB" id="A8QEI2"/>
<dbReference type="Proteomes" id="UP000008837">
    <property type="component" value="Unassembled WGS sequence"/>
</dbReference>
<organism evidence="3 4">
    <name type="scientific">Malassezia globosa (strain ATCC MYA-4612 / CBS 7966)</name>
    <name type="common">Dandruff-associated fungus</name>
    <dbReference type="NCBI Taxonomy" id="425265"/>
    <lineage>
        <taxon>Eukaryota</taxon>
        <taxon>Fungi</taxon>
        <taxon>Dikarya</taxon>
        <taxon>Basidiomycota</taxon>
        <taxon>Ustilaginomycotina</taxon>
        <taxon>Malasseziomycetes</taxon>
        <taxon>Malasseziales</taxon>
        <taxon>Malasseziaceae</taxon>
        <taxon>Malassezia</taxon>
    </lineage>
</organism>
<accession>A8QEI2</accession>
<name>A8QEI2_MALGO</name>
<dbReference type="EMBL" id="AAYY01000035">
    <property type="protein sequence ID" value="EDP41376.1"/>
    <property type="molecule type" value="Genomic_DNA"/>
</dbReference>
<evidence type="ECO:0000313" key="4">
    <source>
        <dbReference type="Proteomes" id="UP000008837"/>
    </source>
</evidence>
<reference evidence="3 4" key="1">
    <citation type="journal article" date="2007" name="Proc. Natl. Acad. Sci. U.S.A.">
        <title>Dandruff-associated Malassezia genomes reveal convergent and divergent virulence traits shared with plant and human fungal pathogens.</title>
        <authorList>
            <person name="Xu J."/>
            <person name="Saunders C.W."/>
            <person name="Hu P."/>
            <person name="Grant R.A."/>
            <person name="Boekhout T."/>
            <person name="Kuramae E.E."/>
            <person name="Kronstad J.W."/>
            <person name="Deangelis Y.M."/>
            <person name="Reeder N.L."/>
            <person name="Johnstone K.R."/>
            <person name="Leland M."/>
            <person name="Fieno A.M."/>
            <person name="Begley W.M."/>
            <person name="Sun Y."/>
            <person name="Lacey M.P."/>
            <person name="Chaudhary T."/>
            <person name="Keough T."/>
            <person name="Chu L."/>
            <person name="Sears R."/>
            <person name="Yuan B."/>
            <person name="Dawson T.L.Jr."/>
        </authorList>
    </citation>
    <scope>NUCLEOTIDE SEQUENCE [LARGE SCALE GENOMIC DNA]</scope>
    <source>
        <strain evidence="4">ATCC MYA-4612 / CBS 7966</strain>
    </source>
</reference>
<dbReference type="InParanoid" id="A8QEI2"/>